<dbReference type="Proteomes" id="UP001292094">
    <property type="component" value="Unassembled WGS sequence"/>
</dbReference>
<protein>
    <recommendedName>
        <fullName evidence="4">Amelogenin</fullName>
    </recommendedName>
</protein>
<gene>
    <name evidence="2" type="ORF">Pmani_019845</name>
</gene>
<evidence type="ECO:0000256" key="1">
    <source>
        <dbReference type="SAM" id="MobiDB-lite"/>
    </source>
</evidence>
<evidence type="ECO:0000313" key="2">
    <source>
        <dbReference type="EMBL" id="KAK4308480.1"/>
    </source>
</evidence>
<accession>A0AAE1U701</accession>
<feature type="region of interest" description="Disordered" evidence="1">
    <location>
        <begin position="1"/>
        <end position="43"/>
    </location>
</feature>
<feature type="compositionally biased region" description="Basic and acidic residues" evidence="1">
    <location>
        <begin position="1"/>
        <end position="12"/>
    </location>
</feature>
<sequence length="166" mass="18780">MIGLRADGHVEEVPASQPASQLGRKYNTSPLATTPDHPETHHYHHQHLWPNATQKPALIQPLPHLCSDPHTLPHPEPEQPFPIPDPYTLTHPDPVQPFLIPDPHTLPHPEPEQPFLIPDLHTLTHPDPVQPFLIPDPHTLSQRHSAFPNIHNSFRSTSSFFLTLYV</sequence>
<keyword evidence="3" id="KW-1185">Reference proteome</keyword>
<name>A0AAE1U701_9EUCA</name>
<evidence type="ECO:0008006" key="4">
    <source>
        <dbReference type="Google" id="ProtNLM"/>
    </source>
</evidence>
<evidence type="ECO:0000313" key="3">
    <source>
        <dbReference type="Proteomes" id="UP001292094"/>
    </source>
</evidence>
<proteinExistence type="predicted"/>
<dbReference type="AlphaFoldDB" id="A0AAE1U701"/>
<organism evidence="2 3">
    <name type="scientific">Petrolisthes manimaculis</name>
    <dbReference type="NCBI Taxonomy" id="1843537"/>
    <lineage>
        <taxon>Eukaryota</taxon>
        <taxon>Metazoa</taxon>
        <taxon>Ecdysozoa</taxon>
        <taxon>Arthropoda</taxon>
        <taxon>Crustacea</taxon>
        <taxon>Multicrustacea</taxon>
        <taxon>Malacostraca</taxon>
        <taxon>Eumalacostraca</taxon>
        <taxon>Eucarida</taxon>
        <taxon>Decapoda</taxon>
        <taxon>Pleocyemata</taxon>
        <taxon>Anomura</taxon>
        <taxon>Galatheoidea</taxon>
        <taxon>Porcellanidae</taxon>
        <taxon>Petrolisthes</taxon>
    </lineage>
</organism>
<comment type="caution">
    <text evidence="2">The sequence shown here is derived from an EMBL/GenBank/DDBJ whole genome shotgun (WGS) entry which is preliminary data.</text>
</comment>
<reference evidence="2" key="1">
    <citation type="submission" date="2023-11" db="EMBL/GenBank/DDBJ databases">
        <title>Genome assemblies of two species of porcelain crab, Petrolisthes cinctipes and Petrolisthes manimaculis (Anomura: Porcellanidae).</title>
        <authorList>
            <person name="Angst P."/>
        </authorList>
    </citation>
    <scope>NUCLEOTIDE SEQUENCE</scope>
    <source>
        <strain evidence="2">PB745_02</strain>
        <tissue evidence="2">Gill</tissue>
    </source>
</reference>
<dbReference type="EMBL" id="JAWZYT010001889">
    <property type="protein sequence ID" value="KAK4308480.1"/>
    <property type="molecule type" value="Genomic_DNA"/>
</dbReference>